<feature type="region of interest" description="Disordered" evidence="11">
    <location>
        <begin position="1"/>
        <end position="20"/>
    </location>
</feature>
<evidence type="ECO:0000256" key="8">
    <source>
        <dbReference type="ARBA" id="ARBA00022842"/>
    </source>
</evidence>
<comment type="cofactor">
    <cofactor evidence="2">
        <name>thiamine diphosphate</name>
        <dbReference type="ChEBI" id="CHEBI:58937"/>
    </cofactor>
</comment>
<dbReference type="InterPro" id="IPR029061">
    <property type="entry name" value="THDP-binding"/>
</dbReference>
<dbReference type="CDD" id="cd07033">
    <property type="entry name" value="TPP_PYR_DXS_TK_like"/>
    <property type="match status" value="1"/>
</dbReference>
<dbReference type="EMBL" id="UIDG01000212">
    <property type="protein sequence ID" value="SUS06490.1"/>
    <property type="molecule type" value="Genomic_DNA"/>
</dbReference>
<evidence type="ECO:0000256" key="6">
    <source>
        <dbReference type="ARBA" id="ARBA00022679"/>
    </source>
</evidence>
<dbReference type="EC" id="2.2.1.1" evidence="5"/>
<dbReference type="FunFam" id="3.40.50.970:FF:000004">
    <property type="entry name" value="Transketolase"/>
    <property type="match status" value="1"/>
</dbReference>
<evidence type="ECO:0000256" key="10">
    <source>
        <dbReference type="ARBA" id="ARBA00049473"/>
    </source>
</evidence>
<dbReference type="GO" id="GO:0005829">
    <property type="term" value="C:cytosol"/>
    <property type="evidence" value="ECO:0007669"/>
    <property type="project" value="TreeGrafter"/>
</dbReference>
<evidence type="ECO:0000256" key="11">
    <source>
        <dbReference type="SAM" id="MobiDB-lite"/>
    </source>
</evidence>
<comment type="subunit">
    <text evidence="4">Homodimer.</text>
</comment>
<dbReference type="InterPro" id="IPR020826">
    <property type="entry name" value="Transketolase_BS"/>
</dbReference>
<feature type="domain" description="Transketolase-like pyrimidine-binding" evidence="12">
    <location>
        <begin position="369"/>
        <end position="540"/>
    </location>
</feature>
<dbReference type="GO" id="GO:0046872">
    <property type="term" value="F:metal ion binding"/>
    <property type="evidence" value="ECO:0007669"/>
    <property type="project" value="UniProtKB-KW"/>
</dbReference>
<dbReference type="SMART" id="SM00861">
    <property type="entry name" value="Transket_pyr"/>
    <property type="match status" value="1"/>
</dbReference>
<dbReference type="FunFam" id="3.40.50.970:FF:000003">
    <property type="entry name" value="Transketolase"/>
    <property type="match status" value="1"/>
</dbReference>
<evidence type="ECO:0000256" key="5">
    <source>
        <dbReference type="ARBA" id="ARBA00013152"/>
    </source>
</evidence>
<dbReference type="Gene3D" id="3.40.50.920">
    <property type="match status" value="1"/>
</dbReference>
<comment type="cofactor">
    <cofactor evidence="1">
        <name>Mg(2+)</name>
        <dbReference type="ChEBI" id="CHEBI:18420"/>
    </cofactor>
</comment>
<dbReference type="CDD" id="cd02012">
    <property type="entry name" value="TPP_TK"/>
    <property type="match status" value="1"/>
</dbReference>
<gene>
    <name evidence="14" type="primary">tktA</name>
    <name evidence="13" type="ORF">DF3PB_190012</name>
    <name evidence="14" type="ORF">DF3PB_290012</name>
</gene>
<evidence type="ECO:0000256" key="9">
    <source>
        <dbReference type="ARBA" id="ARBA00023052"/>
    </source>
</evidence>
<dbReference type="SUPFAM" id="SSF52922">
    <property type="entry name" value="TK C-terminal domain-like"/>
    <property type="match status" value="1"/>
</dbReference>
<dbReference type="InterPro" id="IPR033247">
    <property type="entry name" value="Transketolase_fam"/>
</dbReference>
<accession>A0A380TDE0</accession>
<dbReference type="NCBIfam" id="TIGR00232">
    <property type="entry name" value="tktlase_bact"/>
    <property type="match status" value="1"/>
</dbReference>
<dbReference type="EMBL" id="UIDG01000101">
    <property type="protein sequence ID" value="SUS05348.1"/>
    <property type="molecule type" value="Genomic_DNA"/>
</dbReference>
<evidence type="ECO:0000256" key="7">
    <source>
        <dbReference type="ARBA" id="ARBA00022723"/>
    </source>
</evidence>
<dbReference type="GO" id="GO:0006098">
    <property type="term" value="P:pentose-phosphate shunt"/>
    <property type="evidence" value="ECO:0007669"/>
    <property type="project" value="TreeGrafter"/>
</dbReference>
<dbReference type="PANTHER" id="PTHR43522">
    <property type="entry name" value="TRANSKETOLASE"/>
    <property type="match status" value="1"/>
</dbReference>
<dbReference type="InterPro" id="IPR005478">
    <property type="entry name" value="Transketolase_bac-like"/>
</dbReference>
<keyword evidence="7" id="KW-0479">Metal-binding</keyword>
<evidence type="ECO:0000259" key="12">
    <source>
        <dbReference type="SMART" id="SM00861"/>
    </source>
</evidence>
<dbReference type="InterPro" id="IPR055152">
    <property type="entry name" value="Transketolase-like_C_2"/>
</dbReference>
<sequence length="701" mass="76430">MTAARPVARQDSPPPVDAEPVASHEEMVNAIRMLAADAVQRAKSGHPGMPMGMATVATVLWTRFLKFDPSVPTWEDRDRFILSAGHGSMLLYSLLYLCGYEAITIEEIKRFRQLGSNTPGHPEYEPQHGIETTPGPLAQGLGNAVGMALAERLRNVRWGDDIVDHYTYCVVGDGCLMEGLGHEAISLAGFLKLNKLIVFWDDNRISIDGPTSLSTHENQLARFEACGWDAEVVDGDDPDAVAAAIAKARVSDKPSLIDCRTVIGKGAPTKAGTEATHGAPLGEEEVAGVRRTLNWPHPPFVIPDHILAAWRTVAQRSVPARQAWEQRFAALPPAKQAEFNRTSRGKLAPGWQAPLSEFKRKLATERPSWPTRKASGEALEILTATFPEMIGGSADLTESVFTKTRSTADIKPSDYSGRYIHYGVREHAMGAIMNGLALHGGFIPYGGTFLVFADYMRGAMRMSALTGQRVIYVLTHDSIGVGEDGPTHHPSETLASLRVMPSMLVFRPADAVETFECWVIAITESDMPSCLVLSRQAVPAVRTEHESVNLSARGAYVLREAEGGERQVTLFATGSEVHIAVAARTLLQSQGVPTAVVSMPCWELFDIQPEKYRREVLGPNWPSCVRVAVEAAISPGWDRYIGENGVFVGLKGFGRSAPGHILFSHFGITAENVFNQTRAALARRAHLLRPRDKRIGIDVVG</sequence>
<dbReference type="FunFam" id="3.40.50.920:FF:000003">
    <property type="entry name" value="Transketolase"/>
    <property type="match status" value="1"/>
</dbReference>
<dbReference type="GO" id="GO:0004802">
    <property type="term" value="F:transketolase activity"/>
    <property type="evidence" value="ECO:0007669"/>
    <property type="project" value="UniProtKB-EC"/>
</dbReference>
<dbReference type="Pfam" id="PF02779">
    <property type="entry name" value="Transket_pyr"/>
    <property type="match status" value="1"/>
</dbReference>
<evidence type="ECO:0000256" key="1">
    <source>
        <dbReference type="ARBA" id="ARBA00001946"/>
    </source>
</evidence>
<evidence type="ECO:0000256" key="4">
    <source>
        <dbReference type="ARBA" id="ARBA00011738"/>
    </source>
</evidence>
<dbReference type="Gene3D" id="3.40.50.970">
    <property type="match status" value="2"/>
</dbReference>
<dbReference type="PANTHER" id="PTHR43522:SF2">
    <property type="entry name" value="TRANSKETOLASE 1-RELATED"/>
    <property type="match status" value="1"/>
</dbReference>
<keyword evidence="9" id="KW-0786">Thiamine pyrophosphate</keyword>
<keyword evidence="6 14" id="KW-0808">Transferase</keyword>
<dbReference type="PROSITE" id="PS00802">
    <property type="entry name" value="TRANSKETOLASE_2"/>
    <property type="match status" value="1"/>
</dbReference>
<protein>
    <recommendedName>
        <fullName evidence="5">transketolase</fullName>
        <ecNumber evidence="5">2.2.1.1</ecNumber>
    </recommendedName>
</protein>
<evidence type="ECO:0000313" key="14">
    <source>
        <dbReference type="EMBL" id="SUS06490.1"/>
    </source>
</evidence>
<organism evidence="14">
    <name type="scientific">metagenome</name>
    <dbReference type="NCBI Taxonomy" id="256318"/>
    <lineage>
        <taxon>unclassified sequences</taxon>
        <taxon>metagenomes</taxon>
    </lineage>
</organism>
<dbReference type="SUPFAM" id="SSF52518">
    <property type="entry name" value="Thiamin diphosphate-binding fold (THDP-binding)"/>
    <property type="match status" value="2"/>
</dbReference>
<dbReference type="InterPro" id="IPR049557">
    <property type="entry name" value="Transketolase_CS"/>
</dbReference>
<dbReference type="InterPro" id="IPR005474">
    <property type="entry name" value="Transketolase_N"/>
</dbReference>
<dbReference type="Pfam" id="PF00456">
    <property type="entry name" value="Transketolase_N"/>
    <property type="match status" value="1"/>
</dbReference>
<dbReference type="InterPro" id="IPR005475">
    <property type="entry name" value="Transketolase-like_Pyr-bd"/>
</dbReference>
<dbReference type="Pfam" id="PF22613">
    <property type="entry name" value="Transketolase_C_1"/>
    <property type="match status" value="1"/>
</dbReference>
<evidence type="ECO:0000313" key="13">
    <source>
        <dbReference type="EMBL" id="SUS05348.1"/>
    </source>
</evidence>
<dbReference type="InterPro" id="IPR009014">
    <property type="entry name" value="Transketo_C/PFOR_II"/>
</dbReference>
<name>A0A380TDE0_9ZZZZ</name>
<reference evidence="14" key="1">
    <citation type="submission" date="2018-07" db="EMBL/GenBank/DDBJ databases">
        <authorList>
            <person name="Quirk P.G."/>
            <person name="Krulwich T.A."/>
        </authorList>
    </citation>
    <scope>NUCLEOTIDE SEQUENCE</scope>
</reference>
<comment type="catalytic activity">
    <reaction evidence="10">
        <text>D-sedoheptulose 7-phosphate + D-glyceraldehyde 3-phosphate = aldehydo-D-ribose 5-phosphate + D-xylulose 5-phosphate</text>
        <dbReference type="Rhea" id="RHEA:10508"/>
        <dbReference type="ChEBI" id="CHEBI:57483"/>
        <dbReference type="ChEBI" id="CHEBI:57737"/>
        <dbReference type="ChEBI" id="CHEBI:58273"/>
        <dbReference type="ChEBI" id="CHEBI:59776"/>
        <dbReference type="EC" id="2.2.1.1"/>
    </reaction>
</comment>
<comment type="similarity">
    <text evidence="3">Belongs to the transketolase family.</text>
</comment>
<keyword evidence="8" id="KW-0460">Magnesium</keyword>
<dbReference type="PROSITE" id="PS00801">
    <property type="entry name" value="TRANSKETOLASE_1"/>
    <property type="match status" value="1"/>
</dbReference>
<evidence type="ECO:0000256" key="3">
    <source>
        <dbReference type="ARBA" id="ARBA00007131"/>
    </source>
</evidence>
<proteinExistence type="inferred from homology"/>
<dbReference type="AlphaFoldDB" id="A0A380TDE0"/>
<evidence type="ECO:0000256" key="2">
    <source>
        <dbReference type="ARBA" id="ARBA00001964"/>
    </source>
</evidence>